<feature type="compositionally biased region" description="Basic and acidic residues" evidence="1">
    <location>
        <begin position="27"/>
        <end position="42"/>
    </location>
</feature>
<accession>A0AAE1A8W6</accession>
<comment type="caution">
    <text evidence="2">The sequence shown here is derived from an EMBL/GenBank/DDBJ whole genome shotgun (WGS) entry which is preliminary data.</text>
</comment>
<evidence type="ECO:0000256" key="1">
    <source>
        <dbReference type="SAM" id="MobiDB-lite"/>
    </source>
</evidence>
<dbReference type="Proteomes" id="UP001283361">
    <property type="component" value="Unassembled WGS sequence"/>
</dbReference>
<keyword evidence="3" id="KW-1185">Reference proteome</keyword>
<dbReference type="AlphaFoldDB" id="A0AAE1A8W6"/>
<gene>
    <name evidence="2" type="ORF">RRG08_046966</name>
</gene>
<name>A0AAE1A8W6_9GAST</name>
<evidence type="ECO:0000313" key="3">
    <source>
        <dbReference type="Proteomes" id="UP001283361"/>
    </source>
</evidence>
<organism evidence="2 3">
    <name type="scientific">Elysia crispata</name>
    <name type="common">lettuce slug</name>
    <dbReference type="NCBI Taxonomy" id="231223"/>
    <lineage>
        <taxon>Eukaryota</taxon>
        <taxon>Metazoa</taxon>
        <taxon>Spiralia</taxon>
        <taxon>Lophotrochozoa</taxon>
        <taxon>Mollusca</taxon>
        <taxon>Gastropoda</taxon>
        <taxon>Heterobranchia</taxon>
        <taxon>Euthyneura</taxon>
        <taxon>Panpulmonata</taxon>
        <taxon>Sacoglossa</taxon>
        <taxon>Placobranchoidea</taxon>
        <taxon>Plakobranchidae</taxon>
        <taxon>Elysia</taxon>
    </lineage>
</organism>
<evidence type="ECO:0000313" key="2">
    <source>
        <dbReference type="EMBL" id="KAK3783172.1"/>
    </source>
</evidence>
<sequence length="202" mass="21914">MHYLYSVLFEDPRQTLKRRNALSGVRRHTDSARLERNPERCRHGSSTNGLMLHGRRKLVKSNGKQSGYCGSTGNFRTGAGGRARGGGGWGGRGGGGGGGEVYLTAGVKEYQRRKEARAARDKSPILGSACRDILGVSDQRRASRLFEDISPATSPNFRKRLSIQAGSLSQLQGQVAAPGSFYWRFFGERGVRGGEAGGDRHC</sequence>
<protein>
    <submittedName>
        <fullName evidence="2">Uncharacterized protein</fullName>
    </submittedName>
</protein>
<dbReference type="EMBL" id="JAWDGP010002436">
    <property type="protein sequence ID" value="KAK3783172.1"/>
    <property type="molecule type" value="Genomic_DNA"/>
</dbReference>
<reference evidence="2" key="1">
    <citation type="journal article" date="2023" name="G3 (Bethesda)">
        <title>A reference genome for the long-term kleptoplast-retaining sea slug Elysia crispata morphotype clarki.</title>
        <authorList>
            <person name="Eastman K.E."/>
            <person name="Pendleton A.L."/>
            <person name="Shaikh M.A."/>
            <person name="Suttiyut T."/>
            <person name="Ogas R."/>
            <person name="Tomko P."/>
            <person name="Gavelis G."/>
            <person name="Widhalm J.R."/>
            <person name="Wisecaver J.H."/>
        </authorList>
    </citation>
    <scope>NUCLEOTIDE SEQUENCE</scope>
    <source>
        <strain evidence="2">ECLA1</strain>
    </source>
</reference>
<feature type="region of interest" description="Disordered" evidence="1">
    <location>
        <begin position="27"/>
        <end position="49"/>
    </location>
</feature>
<proteinExistence type="predicted"/>